<comment type="caution">
    <text evidence="1">The sequence shown here is derived from an EMBL/GenBank/DDBJ whole genome shotgun (WGS) entry which is preliminary data.</text>
</comment>
<proteinExistence type="predicted"/>
<feature type="non-terminal residue" evidence="1">
    <location>
        <position position="1"/>
    </location>
</feature>
<gene>
    <name evidence="1" type="ORF">KUCAC02_026118</name>
</gene>
<reference evidence="1" key="1">
    <citation type="submission" date="2022-05" db="EMBL/GenBank/DDBJ databases">
        <title>Chromosome-level genome of Chaenocephalus aceratus.</title>
        <authorList>
            <person name="Park H."/>
        </authorList>
    </citation>
    <scope>NUCLEOTIDE SEQUENCE</scope>
    <source>
        <strain evidence="1">KU_202001</strain>
    </source>
</reference>
<dbReference type="EMBL" id="CM043799">
    <property type="protein sequence ID" value="KAI4804492.1"/>
    <property type="molecule type" value="Genomic_DNA"/>
</dbReference>
<feature type="non-terminal residue" evidence="1">
    <location>
        <position position="81"/>
    </location>
</feature>
<evidence type="ECO:0000313" key="2">
    <source>
        <dbReference type="Proteomes" id="UP001057452"/>
    </source>
</evidence>
<evidence type="ECO:0000313" key="1">
    <source>
        <dbReference type="EMBL" id="KAI4804492.1"/>
    </source>
</evidence>
<name>A0ACB9VXB0_CHAAC</name>
<accession>A0ACB9VXB0</accession>
<organism evidence="1 2">
    <name type="scientific">Chaenocephalus aceratus</name>
    <name type="common">Blackfin icefish</name>
    <name type="synonym">Chaenichthys aceratus</name>
    <dbReference type="NCBI Taxonomy" id="36190"/>
    <lineage>
        <taxon>Eukaryota</taxon>
        <taxon>Metazoa</taxon>
        <taxon>Chordata</taxon>
        <taxon>Craniata</taxon>
        <taxon>Vertebrata</taxon>
        <taxon>Euteleostomi</taxon>
        <taxon>Actinopterygii</taxon>
        <taxon>Neopterygii</taxon>
        <taxon>Teleostei</taxon>
        <taxon>Neoteleostei</taxon>
        <taxon>Acanthomorphata</taxon>
        <taxon>Eupercaria</taxon>
        <taxon>Perciformes</taxon>
        <taxon>Notothenioidei</taxon>
        <taxon>Channichthyidae</taxon>
        <taxon>Chaenocephalus</taxon>
    </lineage>
</organism>
<protein>
    <submittedName>
        <fullName evidence="1">Uncharacterized protein</fullName>
    </submittedName>
</protein>
<keyword evidence="2" id="KW-1185">Reference proteome</keyword>
<dbReference type="Proteomes" id="UP001057452">
    <property type="component" value="Chromosome 15"/>
</dbReference>
<sequence>TRRIAKKGEIRGLLGFRRELKAFRGLLWGYRKRTVVLCCRATHSCTPHPNFTQCMLSTPAELLGESLIHLVSVFAVIFRPG</sequence>